<proteinExistence type="predicted"/>
<comment type="caution">
    <text evidence="2">The sequence shown here is derived from an EMBL/GenBank/DDBJ whole genome shotgun (WGS) entry which is preliminary data.</text>
</comment>
<dbReference type="Proteomes" id="UP001642464">
    <property type="component" value="Unassembled WGS sequence"/>
</dbReference>
<protein>
    <recommendedName>
        <fullName evidence="5">Tip attachment protein J domain-containing protein</fullName>
    </recommendedName>
</protein>
<dbReference type="EMBL" id="CAXAMM010038665">
    <property type="protein sequence ID" value="CAK9079919.1"/>
    <property type="molecule type" value="Genomic_DNA"/>
</dbReference>
<name>A0ABP0Q2N5_9DINO</name>
<reference evidence="2 4" key="1">
    <citation type="submission" date="2024-02" db="EMBL/GenBank/DDBJ databases">
        <authorList>
            <person name="Chen Y."/>
            <person name="Shah S."/>
            <person name="Dougan E. K."/>
            <person name="Thang M."/>
            <person name="Chan C."/>
        </authorList>
    </citation>
    <scope>NUCLEOTIDE SEQUENCE [LARGE SCALE GENOMIC DNA]</scope>
</reference>
<keyword evidence="4" id="KW-1185">Reference proteome</keyword>
<evidence type="ECO:0000313" key="3">
    <source>
        <dbReference type="EMBL" id="CAK9093028.1"/>
    </source>
</evidence>
<sequence length="1210" mass="132391">MERLRLFGAPPQWDDRHIQTPNTSENASIIVPLGRPNWPAAPPPQINTLYWPSGAARWAHMVVLVDDDGLQDVYETTRTNATSGSQNPEAAPLVLKGDAFDGTLSDGWSIDEHDQIALQVQMYHLAPVPVSTPDTEDKRLYLLPLVDDRYWWQWMETTPATAAGTWDAMFTQFADRLGVEWTQSDIDTAYVDSCPEIFSDTEGVAQSLEDMNVAVAIDCAAMSVGQRFVRDFDGECYLNNADDAAFTFDGNIENARVNTFSHWQRIAGGDTQRIDKSGDEYPVADTAVPVPSQVQVIHRLLSEQSTDGTTLRARENGYLFWAADTKVQIRVPYEIDTAQHRIDLFDKIAEDFYDWHSRYVNECYAGIKAWKMTGFEDCVTIEMGSPGRCGSPHEAQTRIISLPSNFVLATHLGASEGAGDCECPEIDEYTLAGATTGGTVDITLTTPAADEESDPIEETLTFNWNETAATFKTELITHPGIEDDDVEVYGGPWPSIAIYVRYKANLANKAIPFPEITDNLTGTGAGANMRKFSSYDATGHIVANWGIDEPAIITGQTLTTWAVGVDTTNRQCWDINTVDSSMDPRRGSRLNNPPGRLALLDELTDDFDGDASPHDDFWYVDMQTSGFRICPACVATASYAWAWYRLAPQNLPEDTAQGFALTAWAADGTLQGSLQPVWEIYYYDTGGFRTGVEEWVSETIPMYGGTMVLNGDSVMVVGQDEEHVDYPGWGSPDMIGPTTVSSTPDQPDVPRIWYYTAEHSTKPDRGVTTHKYRVGCWATQDEAGFVACDTTPFAEYGATADAEHEDWEVQYPSDDVNLWPRVEWANAWYYLDSSGAVVKTWDTGNDYPANGNSDYGEIVMDDAALYSARANAANGNIILKVDNTTRNILKSADGSRQNITLAGTPLAECVWDQYYYAANTHVKAYSLADGTLQWTCNLTNWGAWGSQPVLMIADANFVYVTTVKTLTSPSRRSRGVVAIKASDGSVAWERRKIPDGGARPMAQTIDAGRIITAGTVGRTLLSDNLNLQHTQFAQRALRPFSIDLFEGMTHDAIRTQLPASAGTDDLGYIPGTFGTSSPTIQTGDLASAGSTTRKARFRTRLPHEYEDGETVQIRVYAGMDTNIADNAATVDIVCYEDDGEGGISADLCATAAQSANSATFANLDFAITATGLVAGSMLDFRIDFLVNDGATGSGVIGVIGALQLLCDCRG</sequence>
<organism evidence="2 4">
    <name type="scientific">Durusdinium trenchii</name>
    <dbReference type="NCBI Taxonomy" id="1381693"/>
    <lineage>
        <taxon>Eukaryota</taxon>
        <taxon>Sar</taxon>
        <taxon>Alveolata</taxon>
        <taxon>Dinophyceae</taxon>
        <taxon>Suessiales</taxon>
        <taxon>Symbiodiniaceae</taxon>
        <taxon>Durusdinium</taxon>
    </lineage>
</organism>
<dbReference type="EMBL" id="CAXAMM010038819">
    <property type="protein sequence ID" value="CAK9081275.1"/>
    <property type="molecule type" value="Genomic_DNA"/>
</dbReference>
<accession>A0ABP0Q2N5</accession>
<evidence type="ECO:0000313" key="1">
    <source>
        <dbReference type="EMBL" id="CAK9079919.1"/>
    </source>
</evidence>
<gene>
    <name evidence="1" type="ORF">SCF082_LOCUS38128</name>
    <name evidence="2" type="ORF">SCF082_LOCUS38702</name>
    <name evidence="3" type="ORF">SCF082_LOCUS43761</name>
</gene>
<evidence type="ECO:0008006" key="5">
    <source>
        <dbReference type="Google" id="ProtNLM"/>
    </source>
</evidence>
<dbReference type="EMBL" id="CAXAMM010040416">
    <property type="protein sequence ID" value="CAK9093028.1"/>
    <property type="molecule type" value="Genomic_DNA"/>
</dbReference>
<evidence type="ECO:0000313" key="2">
    <source>
        <dbReference type="EMBL" id="CAK9081275.1"/>
    </source>
</evidence>
<evidence type="ECO:0000313" key="4">
    <source>
        <dbReference type="Proteomes" id="UP001642464"/>
    </source>
</evidence>